<sequence length="339" mass="38477">MKHLLLVLALMPMMAFSGYPDLTKTWPSNRIAVCFEEIKPGLIAGGRNLYQEARDAVTNSWQANSGLSFYGWGKCSANAQGIRVRIVSDSPFPDQEDIILIGDSQVNALGFDINGKKAGLELYVERQCAAENEDGYDPKTCWKYVVIHEFGHALGFAHEHNRSEKHCSDKVEQGPDGSIYFGDYDRTSVMNYCSSKSRRTVSLSAGDKRMVSWIYRSYPFTNQNIIDNYYYRFTGKFPSVNDSGYVYWQGELASRGCNENTLRDIIWTFVNHGYTLDDNKARFVSAMYQAAFNRDLTAKEKDDPYWVKEMIKGATRADVAYALLHSEEFTQVSQKICGQ</sequence>
<organism evidence="4 5">
    <name type="scientific">Zooshikella ganghwensis</name>
    <dbReference type="NCBI Taxonomy" id="202772"/>
    <lineage>
        <taxon>Bacteria</taxon>
        <taxon>Pseudomonadati</taxon>
        <taxon>Pseudomonadota</taxon>
        <taxon>Gammaproteobacteria</taxon>
        <taxon>Oceanospirillales</taxon>
        <taxon>Zooshikellaceae</taxon>
        <taxon>Zooshikella</taxon>
    </lineage>
</organism>
<dbReference type="Gene3D" id="3.40.390.10">
    <property type="entry name" value="Collagenase (Catalytic Domain)"/>
    <property type="match status" value="1"/>
</dbReference>
<proteinExistence type="predicted"/>
<accession>A0A4P9VIA0</accession>
<dbReference type="Proteomes" id="UP000257039">
    <property type="component" value="Unassembled WGS sequence"/>
</dbReference>
<evidence type="ECO:0000256" key="1">
    <source>
        <dbReference type="SAM" id="SignalP"/>
    </source>
</evidence>
<evidence type="ECO:0000259" key="2">
    <source>
        <dbReference type="SMART" id="SM00235"/>
    </source>
</evidence>
<dbReference type="EMBL" id="NDXW01000010">
    <property type="protein sequence ID" value="RDH41362.1"/>
    <property type="molecule type" value="Genomic_DNA"/>
</dbReference>
<dbReference type="GO" id="GO:0006508">
    <property type="term" value="P:proteolysis"/>
    <property type="evidence" value="ECO:0007669"/>
    <property type="project" value="InterPro"/>
</dbReference>
<dbReference type="SUPFAM" id="SSF55486">
    <property type="entry name" value="Metalloproteases ('zincins'), catalytic domain"/>
    <property type="match status" value="1"/>
</dbReference>
<dbReference type="Pfam" id="PF13946">
    <property type="entry name" value="DUF4214"/>
    <property type="match status" value="1"/>
</dbReference>
<name>A0A4P9VIA0_9GAMM</name>
<evidence type="ECO:0000313" key="3">
    <source>
        <dbReference type="EMBL" id="RDH41351.1"/>
    </source>
</evidence>
<reference evidence="4 5" key="1">
    <citation type="submission" date="2017-04" db="EMBL/GenBank/DDBJ databases">
        <title>Draft genome sequence of Zooshikella ganghwensis VG4 isolated from Red Sea sediments.</title>
        <authorList>
            <person name="Rehman Z."/>
            <person name="Alam I."/>
            <person name="Kamau A."/>
            <person name="Bajic V."/>
            <person name="Leiknes T."/>
        </authorList>
    </citation>
    <scope>NUCLEOTIDE SEQUENCE [LARGE SCALE GENOMIC DNA]</scope>
    <source>
        <strain evidence="4 5">VG4</strain>
    </source>
</reference>
<gene>
    <name evidence="3" type="ORF">B9G39_29210</name>
    <name evidence="4" type="ORF">B9G39_29265</name>
</gene>
<dbReference type="GO" id="GO:0008237">
    <property type="term" value="F:metallopeptidase activity"/>
    <property type="evidence" value="ECO:0007669"/>
    <property type="project" value="InterPro"/>
</dbReference>
<feature type="signal peptide" evidence="1">
    <location>
        <begin position="1"/>
        <end position="17"/>
    </location>
</feature>
<dbReference type="InterPro" id="IPR006026">
    <property type="entry name" value="Peptidase_Metallo"/>
</dbReference>
<dbReference type="GO" id="GO:0008270">
    <property type="term" value="F:zinc ion binding"/>
    <property type="evidence" value="ECO:0007669"/>
    <property type="project" value="InterPro"/>
</dbReference>
<protein>
    <submittedName>
        <fullName evidence="4">DUF4214 domain-containing protein</fullName>
    </submittedName>
</protein>
<feature type="domain" description="Peptidase metallopeptidase" evidence="2">
    <location>
        <begin position="22"/>
        <end position="195"/>
    </location>
</feature>
<evidence type="ECO:0000313" key="5">
    <source>
        <dbReference type="Proteomes" id="UP000257039"/>
    </source>
</evidence>
<dbReference type="AlphaFoldDB" id="A0A4P9VIA0"/>
<dbReference type="SMART" id="SM00235">
    <property type="entry name" value="ZnMc"/>
    <property type="match status" value="1"/>
</dbReference>
<dbReference type="RefSeq" id="WP_027709593.1">
    <property type="nucleotide sequence ID" value="NZ_NDXW01000010.1"/>
</dbReference>
<dbReference type="InterPro" id="IPR025282">
    <property type="entry name" value="DUF4214"/>
</dbReference>
<keyword evidence="5" id="KW-1185">Reference proteome</keyword>
<dbReference type="InterPro" id="IPR024079">
    <property type="entry name" value="MetalloPept_cat_dom_sf"/>
</dbReference>
<feature type="chain" id="PRO_5033442389" evidence="1">
    <location>
        <begin position="18"/>
        <end position="339"/>
    </location>
</feature>
<keyword evidence="1" id="KW-0732">Signal</keyword>
<dbReference type="EMBL" id="NDXW01000010">
    <property type="protein sequence ID" value="RDH41351.1"/>
    <property type="molecule type" value="Genomic_DNA"/>
</dbReference>
<comment type="caution">
    <text evidence="4">The sequence shown here is derived from an EMBL/GenBank/DDBJ whole genome shotgun (WGS) entry which is preliminary data.</text>
</comment>
<evidence type="ECO:0000313" key="4">
    <source>
        <dbReference type="EMBL" id="RDH41362.1"/>
    </source>
</evidence>